<keyword evidence="2" id="KW-1185">Reference proteome</keyword>
<accession>A0A9X2FNN5</accession>
<proteinExistence type="predicted"/>
<dbReference type="AlphaFoldDB" id="A0A9X2FNN5"/>
<dbReference type="EMBL" id="JAMYXC010000125">
    <property type="protein sequence ID" value="MCP1168514.1"/>
    <property type="molecule type" value="Genomic_DNA"/>
</dbReference>
<organism evidence="1 2">
    <name type="scientific">Limimaricola litoreus</name>
    <dbReference type="NCBI Taxonomy" id="2955316"/>
    <lineage>
        <taxon>Bacteria</taxon>
        <taxon>Pseudomonadati</taxon>
        <taxon>Pseudomonadota</taxon>
        <taxon>Alphaproteobacteria</taxon>
        <taxon>Rhodobacterales</taxon>
        <taxon>Paracoccaceae</taxon>
        <taxon>Limimaricola</taxon>
    </lineage>
</organism>
<name>A0A9X2FNN5_9RHOB</name>
<dbReference type="RefSeq" id="WP_253331442.1">
    <property type="nucleotide sequence ID" value="NZ_JAMYXC010000125.1"/>
</dbReference>
<comment type="caution">
    <text evidence="1">The sequence shown here is derived from an EMBL/GenBank/DDBJ whole genome shotgun (WGS) entry which is preliminary data.</text>
</comment>
<protein>
    <submittedName>
        <fullName evidence="1">Uncharacterized protein</fullName>
    </submittedName>
</protein>
<dbReference type="Proteomes" id="UP001139477">
    <property type="component" value="Unassembled WGS sequence"/>
</dbReference>
<gene>
    <name evidence="1" type="ORF">NHG85_08240</name>
</gene>
<sequence length="375" mass="41091">MEPIKVKITRAPRVLKVRSSAAEFTFETDADIGAGGNSAAIISLPVAMRAGRDMHVAAPVCPVLRAGLERLSVIWSAWKPELFQPIRISSDGDAEPTMGRGLLMAYSGGVDSTHALSRLHREEGLSPDLMTVLGMDYRRGDTEKFDRLMKRTQPLREARAGEHLVVRSDAASVLRRVGVESFLGFGFQIFACFHLFADRYEGGALSADHADWQELLIGPYGATGATNRLFGSAGFGIRTLDPSMTRGEKVAAIADDDLALSALSFCKDYAVRPENCGVCSKCMRTKAMFFAATGAVPPIFLDSVLDTERMQALDLSRRNEQVFAMDLVRIARANGREADFAKLAEAIRAPSAAPSAKQRLYKYRMLLRSRLLGRR</sequence>
<evidence type="ECO:0000313" key="1">
    <source>
        <dbReference type="EMBL" id="MCP1168514.1"/>
    </source>
</evidence>
<evidence type="ECO:0000313" key="2">
    <source>
        <dbReference type="Proteomes" id="UP001139477"/>
    </source>
</evidence>
<reference evidence="1" key="1">
    <citation type="submission" date="2022-06" db="EMBL/GenBank/DDBJ databases">
        <title>Limimaricola sediminis sp. nov., isolated from an intertidal sediment.</title>
        <authorList>
            <person name="Shao X."/>
        </authorList>
    </citation>
    <scope>NUCLEOTIDE SEQUENCE</scope>
    <source>
        <strain evidence="1">ASW11-118</strain>
    </source>
</reference>